<dbReference type="EMBL" id="LAZR01000634">
    <property type="protein sequence ID" value="KKN62130.1"/>
    <property type="molecule type" value="Genomic_DNA"/>
</dbReference>
<comment type="caution">
    <text evidence="2">The sequence shown here is derived from an EMBL/GenBank/DDBJ whole genome shotgun (WGS) entry which is preliminary data.</text>
</comment>
<accession>A0A0F9S050</accession>
<evidence type="ECO:0000256" key="1">
    <source>
        <dbReference type="SAM" id="Phobius"/>
    </source>
</evidence>
<feature type="transmembrane region" description="Helical" evidence="1">
    <location>
        <begin position="1010"/>
        <end position="1026"/>
    </location>
</feature>
<feature type="transmembrane region" description="Helical" evidence="1">
    <location>
        <begin position="983"/>
        <end position="1003"/>
    </location>
</feature>
<protein>
    <submittedName>
        <fullName evidence="2">Uncharacterized protein</fullName>
    </submittedName>
</protein>
<keyword evidence="1" id="KW-1133">Transmembrane helix</keyword>
<keyword evidence="1" id="KW-0812">Transmembrane</keyword>
<gene>
    <name evidence="2" type="ORF">LCGC14_0515060</name>
</gene>
<dbReference type="AlphaFoldDB" id="A0A0F9S050"/>
<reference evidence="2" key="1">
    <citation type="journal article" date="2015" name="Nature">
        <title>Complex archaea that bridge the gap between prokaryotes and eukaryotes.</title>
        <authorList>
            <person name="Spang A."/>
            <person name="Saw J.H."/>
            <person name="Jorgensen S.L."/>
            <person name="Zaremba-Niedzwiedzka K."/>
            <person name="Martijn J."/>
            <person name="Lind A.E."/>
            <person name="van Eijk R."/>
            <person name="Schleper C."/>
            <person name="Guy L."/>
            <person name="Ettema T.J."/>
        </authorList>
    </citation>
    <scope>NUCLEOTIDE SEQUENCE</scope>
</reference>
<evidence type="ECO:0000313" key="2">
    <source>
        <dbReference type="EMBL" id="KKN62130.1"/>
    </source>
</evidence>
<name>A0A0F9S050_9ZZZZ</name>
<feature type="transmembrane region" description="Helical" evidence="1">
    <location>
        <begin position="1032"/>
        <end position="1052"/>
    </location>
</feature>
<proteinExistence type="predicted"/>
<sequence>MKKLFISLIILVVLSNLVFAVDVIFQSTEAELLDTSVLKTISGASTNFNGGGANVVLFKERPDTYRPLMNWNYTFASIPDGATITNVTIQIVVSTFDGNPITPEVFPINVSWDEGSEDFTAGNASWDYPKDGSPYWAGGNYSINTSFQLLVNPQEINSTGRFNFSYNLTYWQKFFDREYDGVYYGELWRGTNEEYIAGGDSSAYFRSSNYSVATDRPTLFVSYIIPRGEVTPTIVAPSPDDGDFINNANPIINISHNGTDIKYYLYFGNVLNLNETHLVLNNVDETGPGYRTYTDTLSSATYYYKAKVRNTSNNNFSSNTTIRNFTVDLINPTLATDFINDSLIFNKNLTGQFNFSDNIGIHSYNISIDGITIFNRTNIQNTIYLFNLSYNISTLSIGKHSLGVEWADGHTSNKLGGDYEVSNGLFNDYLKYDFYDSGNIKTKLKFKSIFDEWYSEKRTDRYIQILEPAIPSDTITLVEESDIPIYIVYKEGSYNDYWIIMGNHWKDYVLENEPNIQVSIERINDYKVEITISGIKNKNKLIFSSVGDLNIVTREYSFYAINMTESFDALITEGFEFSLDLTVDFGNIEFDISGITPTGTLQWNGTNFTTTLVSFDSTASSFRKTFSPIDIETKETITHNWWFNFSTFTDGFIRTNNVSQIASSINVNVCNTTFTNYTILNLSYFDEVNDAPIAITNAYQLAIFDGTFYYNQTGSFVNNITSSFCTNLNPLEITYNWDMWGLLTLSKSGYITRVLDIDKGVPIALSNNPTTNLSLFLVGTLNSSTVTYNWQTTRFQPIDGIMRIFKCNADGTQDLVESTPIISGVATANIQLLLQTYSYDVIINGVVFKDLQSYSRCHVESTTERTFFVDVDPIDIAPLIGLAGIICTLEESAINNSVTMRWTTNPEQTGYVTGCIVADRRTIRGSVNVLNNCSIESEGFTRTLAVPVVDGNTYIVKGRLEQGNNIIICDDTVILTPGQAQGGLFGVSGLMGVIFLVVSLALIYASDGEFMLAGGAIGLIVSWFLGILVFDWIVVSGIIFFFALIAITGRYTRKK</sequence>
<keyword evidence="1" id="KW-0472">Membrane</keyword>
<organism evidence="2">
    <name type="scientific">marine sediment metagenome</name>
    <dbReference type="NCBI Taxonomy" id="412755"/>
    <lineage>
        <taxon>unclassified sequences</taxon>
        <taxon>metagenomes</taxon>
        <taxon>ecological metagenomes</taxon>
    </lineage>
</organism>